<reference evidence="1 2" key="2">
    <citation type="submission" date="2016-08" db="EMBL/GenBank/DDBJ databases">
        <title>Pervasive Adenine N6-methylation of Active Genes in Fungi.</title>
        <authorList>
            <consortium name="DOE Joint Genome Institute"/>
            <person name="Mondo S.J."/>
            <person name="Dannebaum R.O."/>
            <person name="Kuo R.C."/>
            <person name="Labutti K."/>
            <person name="Haridas S."/>
            <person name="Kuo A."/>
            <person name="Salamov A."/>
            <person name="Ahrendt S.R."/>
            <person name="Lipzen A."/>
            <person name="Sullivan W."/>
            <person name="Andreopoulos W.B."/>
            <person name="Clum A."/>
            <person name="Lindquist E."/>
            <person name="Daum C."/>
            <person name="Ramamoorthy G.K."/>
            <person name="Gryganskyi A."/>
            <person name="Culley D."/>
            <person name="Magnuson J.K."/>
            <person name="James T.Y."/>
            <person name="O'Malley M.A."/>
            <person name="Stajich J.E."/>
            <person name="Spatafora J.W."/>
            <person name="Visel A."/>
            <person name="Grigoriev I.V."/>
        </authorList>
    </citation>
    <scope>NUCLEOTIDE SEQUENCE [LARGE SCALE GENOMIC DNA]</scope>
    <source>
        <strain evidence="1 2">S4</strain>
    </source>
</reference>
<gene>
    <name evidence="1" type="ORF">BCR32DRAFT_329345</name>
</gene>
<dbReference type="EMBL" id="MCFG01000297">
    <property type="protein sequence ID" value="ORX76471.1"/>
    <property type="molecule type" value="Genomic_DNA"/>
</dbReference>
<protein>
    <submittedName>
        <fullName evidence="1">Uncharacterized protein</fullName>
    </submittedName>
</protein>
<keyword evidence="2" id="KW-1185">Reference proteome</keyword>
<proteinExistence type="predicted"/>
<dbReference type="Proteomes" id="UP000193944">
    <property type="component" value="Unassembled WGS sequence"/>
</dbReference>
<comment type="caution">
    <text evidence="1">The sequence shown here is derived from an EMBL/GenBank/DDBJ whole genome shotgun (WGS) entry which is preliminary data.</text>
</comment>
<reference evidence="1 2" key="1">
    <citation type="submission" date="2016-08" db="EMBL/GenBank/DDBJ databases">
        <title>A Parts List for Fungal Cellulosomes Revealed by Comparative Genomics.</title>
        <authorList>
            <consortium name="DOE Joint Genome Institute"/>
            <person name="Haitjema C.H."/>
            <person name="Gilmore S.P."/>
            <person name="Henske J.K."/>
            <person name="Solomon K.V."/>
            <person name="De Groot R."/>
            <person name="Kuo A."/>
            <person name="Mondo S.J."/>
            <person name="Salamov A.A."/>
            <person name="Labutti K."/>
            <person name="Zhao Z."/>
            <person name="Chiniquy J."/>
            <person name="Barry K."/>
            <person name="Brewer H.M."/>
            <person name="Purvine S.O."/>
            <person name="Wright A.T."/>
            <person name="Boxma B."/>
            <person name="Van Alen T."/>
            <person name="Hackstein J.H."/>
            <person name="Baker S.E."/>
            <person name="Grigoriev I.V."/>
            <person name="O'Malley M.A."/>
        </authorList>
    </citation>
    <scope>NUCLEOTIDE SEQUENCE [LARGE SCALE GENOMIC DNA]</scope>
    <source>
        <strain evidence="1 2">S4</strain>
    </source>
</reference>
<evidence type="ECO:0000313" key="2">
    <source>
        <dbReference type="Proteomes" id="UP000193944"/>
    </source>
</evidence>
<dbReference type="AlphaFoldDB" id="A0A1Y1WSF3"/>
<organism evidence="1 2">
    <name type="scientific">Anaeromyces robustus</name>
    <dbReference type="NCBI Taxonomy" id="1754192"/>
    <lineage>
        <taxon>Eukaryota</taxon>
        <taxon>Fungi</taxon>
        <taxon>Fungi incertae sedis</taxon>
        <taxon>Chytridiomycota</taxon>
        <taxon>Chytridiomycota incertae sedis</taxon>
        <taxon>Neocallimastigomycetes</taxon>
        <taxon>Neocallimastigales</taxon>
        <taxon>Neocallimastigaceae</taxon>
        <taxon>Anaeromyces</taxon>
    </lineage>
</organism>
<evidence type="ECO:0000313" key="1">
    <source>
        <dbReference type="EMBL" id="ORX76471.1"/>
    </source>
</evidence>
<sequence length="661" mass="76491">MKTIFSLFHKNNQKENEKYDITINKVENETTATITNPLNKSNNGFLKRNESIINLANVYFNNNRKKSMNSFSSSSSSIYSSNYNRNNNSEGNGYNKVIIINSSSNNQHIKNKEIIKTNSSKESSFGNLSKSLNGSSLIDTSMTQLSSVTEVSSITINSEIVTPYMISDNQINNSDEDKLNININSKHTKNESSDKENNVKLRFKSLYLSRRISHKIPAKNIECLNNYRRQFRRSNDYSYYTSSDEYPATLYTFRQIHARFPKQYRRFPVESHKIPKFKDNCSINKHFKDTNYKMRRIHHKKNASKSDYVFTLECLNTIITDENTIKSVKKSSELVKSFKNKIVGSNFANEKVNKSLKENKEGKNSFNNDYYDFPKEGTNQFITNNETNFKYERDFINGNIKNTCYSFGGNDMNYESPQHFSNNIDFIDLEKQKQDLQQQLIQQIQQQSRYYQENKFDYSYSCTTLSSYTGDNYSTDSDDEYSIPDLTKNYYETVIVSSNPMSSFTSLSFKKHKDNSVSITASYSSVNNNDIEKLKSLCNNINSTLEQIKVINNIESTSNTPKFNIKEESEKLNSIEHCHSLIVKKEEVPPFYKNNTLTENTTGIHNTSFKLYDSDATESITSSSTISTDSIKDTNYINSLSNYIYYKEPLQKPFYNLIDYS</sequence>
<name>A0A1Y1WSF3_9FUNG</name>
<dbReference type="OrthoDB" id="2160034at2759"/>
<accession>A0A1Y1WSF3</accession>